<dbReference type="EMBL" id="MELI01000071">
    <property type="protein sequence ID" value="OFW33257.1"/>
    <property type="molecule type" value="Genomic_DNA"/>
</dbReference>
<feature type="coiled-coil region" evidence="3">
    <location>
        <begin position="248"/>
        <end position="279"/>
    </location>
</feature>
<dbReference type="Gene3D" id="1.10.3210.10">
    <property type="entry name" value="Hypothetical protein af1432"/>
    <property type="match status" value="1"/>
</dbReference>
<dbReference type="InterPro" id="IPR024478">
    <property type="entry name" value="HlyB_4HB_MCP"/>
</dbReference>
<keyword evidence="2 4" id="KW-1133">Transmembrane helix</keyword>
<evidence type="ECO:0000259" key="5">
    <source>
        <dbReference type="PROSITE" id="PS50885"/>
    </source>
</evidence>
<evidence type="ECO:0000256" key="4">
    <source>
        <dbReference type="SAM" id="Phobius"/>
    </source>
</evidence>
<name>A0A1F2UJS7_9ACTN</name>
<dbReference type="PROSITE" id="PS50885">
    <property type="entry name" value="HAMP"/>
    <property type="match status" value="1"/>
</dbReference>
<comment type="caution">
    <text evidence="7">The sequence shown here is derived from an EMBL/GenBank/DDBJ whole genome shotgun (WGS) entry which is preliminary data.</text>
</comment>
<accession>A0A1F2UJS7</accession>
<dbReference type="Gene3D" id="3.30.450.40">
    <property type="match status" value="2"/>
</dbReference>
<keyword evidence="1 4" id="KW-0812">Transmembrane</keyword>
<dbReference type="PANTHER" id="PTHR43155:SF2">
    <property type="entry name" value="CYCLIC DI-GMP PHOSPHODIESTERASE PA4108"/>
    <property type="match status" value="1"/>
</dbReference>
<proteinExistence type="predicted"/>
<keyword evidence="3" id="KW-0175">Coiled coil</keyword>
<dbReference type="SMART" id="SM00471">
    <property type="entry name" value="HDc"/>
    <property type="match status" value="1"/>
</dbReference>
<dbReference type="InterPro" id="IPR003660">
    <property type="entry name" value="HAMP_dom"/>
</dbReference>
<dbReference type="AlphaFoldDB" id="A0A1F2UJS7"/>
<dbReference type="PANTHER" id="PTHR43155">
    <property type="entry name" value="CYCLIC DI-GMP PHOSPHODIESTERASE PA4108-RELATED"/>
    <property type="match status" value="1"/>
</dbReference>
<dbReference type="CDD" id="cd00077">
    <property type="entry name" value="HDc"/>
    <property type="match status" value="1"/>
</dbReference>
<dbReference type="Pfam" id="PF13185">
    <property type="entry name" value="GAF_2"/>
    <property type="match status" value="2"/>
</dbReference>
<dbReference type="InterPro" id="IPR003607">
    <property type="entry name" value="HD/PDEase_dom"/>
</dbReference>
<dbReference type="PROSITE" id="PS51832">
    <property type="entry name" value="HD_GYP"/>
    <property type="match status" value="1"/>
</dbReference>
<sequence>MTVRKKLFITVFILSALAAVIGVTGLLNLKKFNENVGELAFAVYRVDSVQNQRVEFQSLNSALHNYLKVRDNATAQKLSDKIVALREDVACLKNTSKCPKCTSALKITIADLGGLKSIVATLITAVENDDAKTEREQLSKISAQINETSTSLAMSAKMTSELANTIFEESKTSYRLYILYTIIASMLVMVVGLMLGYFMTRGITSSTRELCDAAMDFTKGNRGRRVRTRLTGEFSTLADSFNRMAGEIQDSEARLREWGENLEQQVDERTDELRHANKEITQRIEETGAYLEIARIFAGTLDLEKTLNRTAQTLSKLLKSDYASISLIDEVSLVRCWEMEQCTEERCPAYKSENLECWTVSGTHCRKEIQGTFKDKINECVECRVFRNISVKIAALSGVREISLLGSNVQSSNTACGRAMLSLKSIVSGVGQDDHSEIDLRKIANDCLTQISIPLVTKQRVLGTMAFGFKSKQAFDEHALSLTTSLSDQLALGIENAVMYKKSIQAANEARMLYRAGEAMGATIDKSDISGLLIEYVLDALQSDGGVVLLFDDEKQRLEVAARKNFSKIMLQAFGKTPSSGIVGAVLNESKPLLIDKRISCSRLHAELENIPFCSAMYAPLQYHGTVFGVVGTLSLAEKNFTYSDLRLFTTLCNLAGAAMHNAQLFDKLGGFYIDSVKALVEAIEAKDSYTRGHSENVAHLAVAIAQKLGLDANDIEELQTSALLHDIGKIGIRDQVLNKPGKLDKAEFEHVREHPRIAFQIIGRIPAFKNIAEIILHHHERYDGNGYVLGLAGEDIPFGSRVLAVADTFDSITSSRPYRTAESIEFARAELLKNSGTQFDPAIVEIFVEILDSGYIEPQSEESDVCPSRTTNGLD</sequence>
<evidence type="ECO:0008006" key="9">
    <source>
        <dbReference type="Google" id="ProtNLM"/>
    </source>
</evidence>
<dbReference type="Proteomes" id="UP000178086">
    <property type="component" value="Unassembled WGS sequence"/>
</dbReference>
<evidence type="ECO:0000313" key="8">
    <source>
        <dbReference type="Proteomes" id="UP000178086"/>
    </source>
</evidence>
<evidence type="ECO:0000256" key="3">
    <source>
        <dbReference type="SAM" id="Coils"/>
    </source>
</evidence>
<feature type="domain" description="HD-GYP" evidence="6">
    <location>
        <begin position="669"/>
        <end position="864"/>
    </location>
</feature>
<dbReference type="Pfam" id="PF12729">
    <property type="entry name" value="4HB_MCP_1"/>
    <property type="match status" value="1"/>
</dbReference>
<dbReference type="InterPro" id="IPR029016">
    <property type="entry name" value="GAF-like_dom_sf"/>
</dbReference>
<dbReference type="SMART" id="SM00304">
    <property type="entry name" value="HAMP"/>
    <property type="match status" value="1"/>
</dbReference>
<organism evidence="7 8">
    <name type="scientific">Candidatus Aquicultor primus</name>
    <dbReference type="NCBI Taxonomy" id="1797195"/>
    <lineage>
        <taxon>Bacteria</taxon>
        <taxon>Bacillati</taxon>
        <taxon>Actinomycetota</taxon>
        <taxon>Candidatus Aquicultoria</taxon>
        <taxon>Candidatus Aquicultorales</taxon>
        <taxon>Candidatus Aquicultoraceae</taxon>
        <taxon>Candidatus Aquicultor</taxon>
    </lineage>
</organism>
<keyword evidence="4" id="KW-0472">Membrane</keyword>
<evidence type="ECO:0000313" key="7">
    <source>
        <dbReference type="EMBL" id="OFW33257.1"/>
    </source>
</evidence>
<dbReference type="SUPFAM" id="SSF109604">
    <property type="entry name" value="HD-domain/PDEase-like"/>
    <property type="match status" value="1"/>
</dbReference>
<evidence type="ECO:0000256" key="1">
    <source>
        <dbReference type="ARBA" id="ARBA00022692"/>
    </source>
</evidence>
<dbReference type="NCBIfam" id="NF045718">
    <property type="entry name" value="two_CW_domain"/>
    <property type="match status" value="1"/>
</dbReference>
<dbReference type="InterPro" id="IPR037522">
    <property type="entry name" value="HD_GYP_dom"/>
</dbReference>
<dbReference type="GO" id="GO:0007165">
    <property type="term" value="P:signal transduction"/>
    <property type="evidence" value="ECO:0007669"/>
    <property type="project" value="InterPro"/>
</dbReference>
<dbReference type="InterPro" id="IPR054687">
    <property type="entry name" value="Two-CW_dom"/>
</dbReference>
<evidence type="ECO:0000256" key="2">
    <source>
        <dbReference type="ARBA" id="ARBA00022989"/>
    </source>
</evidence>
<dbReference type="InterPro" id="IPR003018">
    <property type="entry name" value="GAF"/>
</dbReference>
<evidence type="ECO:0000259" key="6">
    <source>
        <dbReference type="PROSITE" id="PS51832"/>
    </source>
</evidence>
<dbReference type="SUPFAM" id="SSF55781">
    <property type="entry name" value="GAF domain-like"/>
    <property type="match status" value="2"/>
</dbReference>
<gene>
    <name evidence="7" type="ORF">A2074_05020</name>
</gene>
<dbReference type="Gene3D" id="6.10.340.10">
    <property type="match status" value="1"/>
</dbReference>
<feature type="domain" description="HAMP" evidence="5">
    <location>
        <begin position="201"/>
        <end position="253"/>
    </location>
</feature>
<dbReference type="SMART" id="SM00065">
    <property type="entry name" value="GAF"/>
    <property type="match status" value="2"/>
</dbReference>
<dbReference type="Pfam" id="PF00672">
    <property type="entry name" value="HAMP"/>
    <property type="match status" value="1"/>
</dbReference>
<dbReference type="GO" id="GO:0016020">
    <property type="term" value="C:membrane"/>
    <property type="evidence" value="ECO:0007669"/>
    <property type="project" value="InterPro"/>
</dbReference>
<feature type="transmembrane region" description="Helical" evidence="4">
    <location>
        <begin position="177"/>
        <end position="198"/>
    </location>
</feature>
<dbReference type="CDD" id="cd06225">
    <property type="entry name" value="HAMP"/>
    <property type="match status" value="1"/>
</dbReference>
<reference evidence="7 8" key="1">
    <citation type="journal article" date="2016" name="Nat. Commun.">
        <title>Thousands of microbial genomes shed light on interconnected biogeochemical processes in an aquifer system.</title>
        <authorList>
            <person name="Anantharaman K."/>
            <person name="Brown C.T."/>
            <person name="Hug L.A."/>
            <person name="Sharon I."/>
            <person name="Castelle C.J."/>
            <person name="Probst A.J."/>
            <person name="Thomas B.C."/>
            <person name="Singh A."/>
            <person name="Wilkins M.J."/>
            <person name="Karaoz U."/>
            <person name="Brodie E.L."/>
            <person name="Williams K.H."/>
            <person name="Hubbard S.S."/>
            <person name="Banfield J.F."/>
        </authorList>
    </citation>
    <scope>NUCLEOTIDE SEQUENCE [LARGE SCALE GENOMIC DNA]</scope>
</reference>
<protein>
    <recommendedName>
        <fullName evidence="9">HD domain-containing protein</fullName>
    </recommendedName>
</protein>
<dbReference type="Pfam" id="PF13487">
    <property type="entry name" value="HD_5"/>
    <property type="match status" value="1"/>
</dbReference>